<dbReference type="Proteomes" id="UP000616143">
    <property type="component" value="Unassembled WGS sequence"/>
</dbReference>
<dbReference type="AlphaFoldDB" id="A0A348B0K8"/>
<dbReference type="GO" id="GO:0005886">
    <property type="term" value="C:plasma membrane"/>
    <property type="evidence" value="ECO:0007669"/>
    <property type="project" value="UniProtKB-SubCell"/>
</dbReference>
<feature type="transmembrane region" description="Helical" evidence="6">
    <location>
        <begin position="139"/>
        <end position="161"/>
    </location>
</feature>
<dbReference type="EMBL" id="BMQS01000001">
    <property type="protein sequence ID" value="GGT86439.1"/>
    <property type="molecule type" value="Genomic_DNA"/>
</dbReference>
<evidence type="ECO:0000256" key="6">
    <source>
        <dbReference type="SAM" id="Phobius"/>
    </source>
</evidence>
<reference evidence="9" key="1">
    <citation type="journal article" date="2014" name="Int. J. Syst. Evol. Microbiol.">
        <title>Complete genome sequence of Corynebacterium casei LMG S-19264T (=DSM 44701T), isolated from a smear-ripened cheese.</title>
        <authorList>
            <consortium name="US DOE Joint Genome Institute (JGI-PGF)"/>
            <person name="Walter F."/>
            <person name="Albersmeier A."/>
            <person name="Kalinowski J."/>
            <person name="Ruckert C."/>
        </authorList>
    </citation>
    <scope>NUCLEOTIDE SEQUENCE</scope>
    <source>
        <strain evidence="9">JCM 31740</strain>
    </source>
</reference>
<keyword evidence="10" id="KW-1185">Reference proteome</keyword>
<keyword evidence="4 6" id="KW-1133">Transmembrane helix</keyword>
<dbReference type="KEGG" id="sacd:HS1genome_0099"/>
<reference evidence="8" key="3">
    <citation type="journal article" date="2019" name="BMC Res. Notes">
        <title>Complete genome sequence of the Sulfodiicoccus acidiphilus strain HS-1T, the first crenarchaeon that lacks polB3, isolated from an acidic hot spring in Ohwaku-dani, Hakone, Japan.</title>
        <authorList>
            <person name="Sakai H.D."/>
            <person name="Kurosawa N."/>
        </authorList>
    </citation>
    <scope>NUCLEOTIDE SEQUENCE</scope>
    <source>
        <strain evidence="8">HS-1</strain>
    </source>
</reference>
<feature type="domain" description="VTT" evidence="7">
    <location>
        <begin position="31"/>
        <end position="157"/>
    </location>
</feature>
<evidence type="ECO:0000256" key="2">
    <source>
        <dbReference type="ARBA" id="ARBA00022475"/>
    </source>
</evidence>
<dbReference type="EMBL" id="AP018553">
    <property type="protein sequence ID" value="BBD71710.1"/>
    <property type="molecule type" value="Genomic_DNA"/>
</dbReference>
<dbReference type="InterPro" id="IPR032816">
    <property type="entry name" value="VTT_dom"/>
</dbReference>
<reference evidence="10" key="2">
    <citation type="submission" date="2018-04" db="EMBL/GenBank/DDBJ databases">
        <title>Complete genome sequence of Sulfodiicoccus acidiphilus strain HS-1.</title>
        <authorList>
            <person name="Sakai H.D."/>
            <person name="Kurosawa N."/>
        </authorList>
    </citation>
    <scope>NUCLEOTIDE SEQUENCE [LARGE SCALE GENOMIC DNA]</scope>
    <source>
        <strain evidence="10">HS-1</strain>
    </source>
</reference>
<evidence type="ECO:0000256" key="3">
    <source>
        <dbReference type="ARBA" id="ARBA00022692"/>
    </source>
</evidence>
<gene>
    <name evidence="9" type="ORF">GCM10007116_00470</name>
    <name evidence="8" type="ORF">HS1genome_0099</name>
</gene>
<proteinExistence type="predicted"/>
<organism evidence="8 10">
    <name type="scientific">Sulfodiicoccus acidiphilus</name>
    <dbReference type="NCBI Taxonomy" id="1670455"/>
    <lineage>
        <taxon>Archaea</taxon>
        <taxon>Thermoproteota</taxon>
        <taxon>Thermoprotei</taxon>
        <taxon>Sulfolobales</taxon>
        <taxon>Sulfolobaceae</taxon>
        <taxon>Sulfodiicoccus</taxon>
    </lineage>
</organism>
<evidence type="ECO:0000256" key="5">
    <source>
        <dbReference type="ARBA" id="ARBA00023136"/>
    </source>
</evidence>
<protein>
    <submittedName>
        <fullName evidence="8">DedA family protein</fullName>
    </submittedName>
</protein>
<dbReference type="Pfam" id="PF09335">
    <property type="entry name" value="VTT_dom"/>
    <property type="match status" value="1"/>
</dbReference>
<evidence type="ECO:0000256" key="1">
    <source>
        <dbReference type="ARBA" id="ARBA00004651"/>
    </source>
</evidence>
<evidence type="ECO:0000256" key="4">
    <source>
        <dbReference type="ARBA" id="ARBA00022989"/>
    </source>
</evidence>
<dbReference type="RefSeq" id="WP_197721495.1">
    <property type="nucleotide sequence ID" value="NZ_AP018553.1"/>
</dbReference>
<feature type="transmembrane region" description="Helical" evidence="6">
    <location>
        <begin position="173"/>
        <end position="194"/>
    </location>
</feature>
<feature type="transmembrane region" description="Helical" evidence="6">
    <location>
        <begin position="51"/>
        <end position="76"/>
    </location>
</feature>
<dbReference type="PANTHER" id="PTHR42709:SF6">
    <property type="entry name" value="UNDECAPRENYL PHOSPHATE TRANSPORTER A"/>
    <property type="match status" value="1"/>
</dbReference>
<comment type="subcellular location">
    <subcellularLocation>
        <location evidence="1">Cell membrane</location>
        <topology evidence="1">Multi-pass membrane protein</topology>
    </subcellularLocation>
</comment>
<dbReference type="PANTHER" id="PTHR42709">
    <property type="entry name" value="ALKALINE PHOSPHATASE LIKE PROTEIN"/>
    <property type="match status" value="1"/>
</dbReference>
<dbReference type="GeneID" id="38665590"/>
<reference evidence="9" key="4">
    <citation type="submission" date="2020-09" db="EMBL/GenBank/DDBJ databases">
        <authorList>
            <person name="Sun Q."/>
            <person name="Ohkuma M."/>
        </authorList>
    </citation>
    <scope>NUCLEOTIDE SEQUENCE</scope>
    <source>
        <strain evidence="9">JCM 31740</strain>
    </source>
</reference>
<keyword evidence="3 6" id="KW-0812">Transmembrane</keyword>
<evidence type="ECO:0000259" key="7">
    <source>
        <dbReference type="Pfam" id="PF09335"/>
    </source>
</evidence>
<evidence type="ECO:0000313" key="10">
    <source>
        <dbReference type="Proteomes" id="UP000276741"/>
    </source>
</evidence>
<sequence length="203" mass="22776">MDLISTLIQSLIGNYVGLFILMLLEGMSLPVPSEIVMPLAGAFSRDGFMSLWAVVAVGTMGSLLGSLVDYYIALYAGKAVIRRYGRFLHLNERRIDRVQSWFNKYGVAAVFFMKFVPGFRALISFPAGFGRMKIGKFTLATLGGHVIWDTVLASIGYVYASSWNMLIYLMDKYLNYIAIFLAAGLMMYFVFLLLRTRKGPLKD</sequence>
<evidence type="ECO:0000313" key="8">
    <source>
        <dbReference type="EMBL" id="BBD71710.1"/>
    </source>
</evidence>
<keyword evidence="2" id="KW-1003">Cell membrane</keyword>
<accession>A0A348B0K8</accession>
<dbReference type="InterPro" id="IPR051311">
    <property type="entry name" value="DedA_domain"/>
</dbReference>
<name>A0A348B0K8_9CREN</name>
<keyword evidence="5 6" id="KW-0472">Membrane</keyword>
<feature type="transmembrane region" description="Helical" evidence="6">
    <location>
        <begin position="12"/>
        <end position="31"/>
    </location>
</feature>
<evidence type="ECO:0000313" key="9">
    <source>
        <dbReference type="EMBL" id="GGT86439.1"/>
    </source>
</evidence>
<dbReference type="Proteomes" id="UP000276741">
    <property type="component" value="Chromosome"/>
</dbReference>